<proteinExistence type="predicted"/>
<evidence type="ECO:0000313" key="2">
    <source>
        <dbReference type="EMBL" id="CUR58801.1"/>
    </source>
</evidence>
<dbReference type="AlphaFoldDB" id="A0A2P2C9Y7"/>
<dbReference type="InterPro" id="IPR011335">
    <property type="entry name" value="Restrct_endonuc-II-like"/>
</dbReference>
<evidence type="ECO:0000259" key="1">
    <source>
        <dbReference type="Pfam" id="PF04480"/>
    </source>
</evidence>
<protein>
    <recommendedName>
        <fullName evidence="1">DUF559 domain-containing protein</fullName>
    </recommendedName>
</protein>
<dbReference type="Pfam" id="PF04480">
    <property type="entry name" value="DUF559"/>
    <property type="match status" value="1"/>
</dbReference>
<dbReference type="Gene3D" id="3.40.960.10">
    <property type="entry name" value="VSR Endonuclease"/>
    <property type="match status" value="1"/>
</dbReference>
<feature type="domain" description="DUF559" evidence="1">
    <location>
        <begin position="218"/>
        <end position="278"/>
    </location>
</feature>
<reference evidence="2" key="1">
    <citation type="submission" date="2015-08" db="EMBL/GenBank/DDBJ databases">
        <authorList>
            <person name="Babu N.S."/>
            <person name="Beckwith C.J."/>
            <person name="Beseler K.G."/>
            <person name="Brison A."/>
            <person name="Carone J.V."/>
            <person name="Caskin T.P."/>
            <person name="Diamond M."/>
            <person name="Durham M.E."/>
            <person name="Foxe J.M."/>
            <person name="Go M."/>
            <person name="Henderson B.A."/>
            <person name="Jones I.B."/>
            <person name="McGettigan J.A."/>
            <person name="Micheletti S.J."/>
            <person name="Nasrallah M.E."/>
            <person name="Ortiz D."/>
            <person name="Piller C.R."/>
            <person name="Privatt S.R."/>
            <person name="Schneider S.L."/>
            <person name="Sharp S."/>
            <person name="Smith T.C."/>
            <person name="Stanton J.D."/>
            <person name="Ullery H.E."/>
            <person name="Wilson R.J."/>
            <person name="Serrano M.G."/>
            <person name="Buck G."/>
            <person name="Lee V."/>
            <person name="Wang Y."/>
            <person name="Carvalho R."/>
            <person name="Voegtly L."/>
            <person name="Shi R."/>
            <person name="Duckworth R."/>
            <person name="Johnson A."/>
            <person name="Loviza R."/>
            <person name="Walstead R."/>
            <person name="Shah Z."/>
            <person name="Kiflezghi M."/>
            <person name="Wade K."/>
            <person name="Ball S.L."/>
            <person name="Bradley K.W."/>
            <person name="Asai D.J."/>
            <person name="Bowman C.A."/>
            <person name="Russell D.A."/>
            <person name="Pope W.H."/>
            <person name="Jacobs-Sera D."/>
            <person name="Hendrix R.W."/>
            <person name="Hatfull G.F."/>
        </authorList>
    </citation>
    <scope>NUCLEOTIDE SEQUENCE</scope>
</reference>
<organism evidence="2">
    <name type="scientific">metagenome</name>
    <dbReference type="NCBI Taxonomy" id="256318"/>
    <lineage>
        <taxon>unclassified sequences</taxon>
        <taxon>metagenomes</taxon>
    </lineage>
</organism>
<sequence>MEIATLMPILGGVATRQLIVRQTSRRALDDAVESGQLVRVARGRYAVAGVHEGTEAALRVAGHVCLASAALAHGWKVKVIPERPQVAVPKDRRIASSTRGLMGLHWIDLRDDQVEGLATDAATTLEMCGRRLPYDEALAIADSALRDGFPRQRLAQLAHQASGPGSARLRRVAAHADRRSANPFESVLRAIAHDVPGLSVEPQARIRGRLALDVRPDLVDRCLRIVLEADSFEWHGDRAALRRDARRYDLLVADGWVVLRFAWEDVMHDPAWVRSVITAVTDQRTKGLTQPAARA</sequence>
<dbReference type="InterPro" id="IPR007569">
    <property type="entry name" value="DUF559"/>
</dbReference>
<accession>A0A2P2C9Y7</accession>
<dbReference type="EMBL" id="CZKB01000008">
    <property type="protein sequence ID" value="CUR58801.1"/>
    <property type="molecule type" value="Genomic_DNA"/>
</dbReference>
<dbReference type="SUPFAM" id="SSF52980">
    <property type="entry name" value="Restriction endonuclease-like"/>
    <property type="match status" value="1"/>
</dbReference>
<gene>
    <name evidence="2" type="ORF">NOCA1160065</name>
</gene>
<name>A0A2P2C9Y7_9ZZZZ</name>